<name>A0A175R681_9HYPH</name>
<dbReference type="Pfam" id="PF06475">
    <property type="entry name" value="Glycolipid_bind"/>
    <property type="match status" value="1"/>
</dbReference>
<protein>
    <submittedName>
        <fullName evidence="1">Transcriptional regulator</fullName>
    </submittedName>
</protein>
<organism evidence="1 2">
    <name type="scientific">Aureimonas ureilytica</name>
    <dbReference type="NCBI Taxonomy" id="401562"/>
    <lineage>
        <taxon>Bacteria</taxon>
        <taxon>Pseudomonadati</taxon>
        <taxon>Pseudomonadota</taxon>
        <taxon>Alphaproteobacteria</taxon>
        <taxon>Hyphomicrobiales</taxon>
        <taxon>Aurantimonadaceae</taxon>
        <taxon>Aureimonas</taxon>
    </lineage>
</organism>
<dbReference type="STRING" id="401562.NS365_13720"/>
<reference evidence="1 2" key="1">
    <citation type="journal article" date="2016" name="Front. Microbiol.">
        <title>Genomic Resource of Rice Seed Associated Bacteria.</title>
        <authorList>
            <person name="Midha S."/>
            <person name="Bansal K."/>
            <person name="Sharma S."/>
            <person name="Kumar N."/>
            <person name="Patil P.P."/>
            <person name="Chaudhry V."/>
            <person name="Patil P.B."/>
        </authorList>
    </citation>
    <scope>NUCLEOTIDE SEQUENCE [LARGE SCALE GENOMIC DNA]</scope>
    <source>
        <strain evidence="1 2">NS226</strain>
    </source>
</reference>
<dbReference type="Proteomes" id="UP000078272">
    <property type="component" value="Unassembled WGS sequence"/>
</dbReference>
<dbReference type="EMBL" id="LDPZ01000030">
    <property type="protein sequence ID" value="KTQ94057.1"/>
    <property type="molecule type" value="Genomic_DNA"/>
</dbReference>
<dbReference type="SUPFAM" id="SSF159275">
    <property type="entry name" value="PA1994-like"/>
    <property type="match status" value="1"/>
</dbReference>
<evidence type="ECO:0000313" key="2">
    <source>
        <dbReference type="Proteomes" id="UP000078272"/>
    </source>
</evidence>
<evidence type="ECO:0000313" key="1">
    <source>
        <dbReference type="EMBL" id="KTQ94057.1"/>
    </source>
</evidence>
<dbReference type="InterPro" id="IPR009467">
    <property type="entry name" value="Glycolipid-bd_prot_put"/>
</dbReference>
<dbReference type="RefSeq" id="WP_058635562.1">
    <property type="nucleotide sequence ID" value="NZ_LDPZ01000030.1"/>
</dbReference>
<accession>A0A175R681</accession>
<sequence>MSFQPLLARDVRWAPVSEAGLEHLHLTTTPDGVVARSVVIGERGGRPYGVSYELRLDAEWHVQSFDIRAAHGDRLALAQSAPGFWIGPDGTERADLAGCIDIDLAGTPFTNTLPIRRLGERLAEPTELRMLYVPFDTFEPVVDAQRYTEISERLFRYEAVDRSFAAELPVDEDGLVIDYPTLFKRL</sequence>
<comment type="caution">
    <text evidence="1">The sequence shown here is derived from an EMBL/GenBank/DDBJ whole genome shotgun (WGS) entry which is preliminary data.</text>
</comment>
<dbReference type="eggNOG" id="COG3554">
    <property type="taxonomic scope" value="Bacteria"/>
</dbReference>
<dbReference type="OrthoDB" id="7347529at2"/>
<proteinExistence type="predicted"/>
<gene>
    <name evidence="1" type="ORF">NS226_14480</name>
</gene>
<dbReference type="PATRIC" id="fig|401562.3.peg.2596"/>
<dbReference type="AlphaFoldDB" id="A0A175R681"/>